<evidence type="ECO:0000256" key="1">
    <source>
        <dbReference type="ARBA" id="ARBA00004173"/>
    </source>
</evidence>
<gene>
    <name evidence="11" type="ORF">GSLYS_00018088001</name>
</gene>
<protein>
    <recommendedName>
        <fullName evidence="9">rRNA methyltransferase 1, mitochondrial</fullName>
    </recommendedName>
</protein>
<dbReference type="EMBL" id="CAXITT010000631">
    <property type="protein sequence ID" value="CAL1544575.1"/>
    <property type="molecule type" value="Genomic_DNA"/>
</dbReference>
<dbReference type="PANTHER" id="PTHR46103">
    <property type="entry name" value="RRNA METHYLTRANSFERASE 1, MITOCHONDRIAL"/>
    <property type="match status" value="1"/>
</dbReference>
<evidence type="ECO:0000313" key="12">
    <source>
        <dbReference type="Proteomes" id="UP001497497"/>
    </source>
</evidence>
<evidence type="ECO:0000256" key="4">
    <source>
        <dbReference type="ARBA" id="ARBA00022603"/>
    </source>
</evidence>
<keyword evidence="8" id="KW-0496">Mitochondrion</keyword>
<dbReference type="InterPro" id="IPR029028">
    <property type="entry name" value="Alpha/beta_knot_MTases"/>
</dbReference>
<evidence type="ECO:0000256" key="6">
    <source>
        <dbReference type="ARBA" id="ARBA00022691"/>
    </source>
</evidence>
<evidence type="ECO:0000256" key="7">
    <source>
        <dbReference type="ARBA" id="ARBA00022946"/>
    </source>
</evidence>
<dbReference type="InterPro" id="IPR029026">
    <property type="entry name" value="tRNA_m1G_MTases_N"/>
</dbReference>
<dbReference type="CDD" id="cd18105">
    <property type="entry name" value="SpoU-like_MRM1"/>
    <property type="match status" value="1"/>
</dbReference>
<evidence type="ECO:0000256" key="3">
    <source>
        <dbReference type="ARBA" id="ARBA00022552"/>
    </source>
</evidence>
<evidence type="ECO:0000313" key="11">
    <source>
        <dbReference type="EMBL" id="CAL1544575.1"/>
    </source>
</evidence>
<dbReference type="GO" id="GO:0003723">
    <property type="term" value="F:RNA binding"/>
    <property type="evidence" value="ECO:0007669"/>
    <property type="project" value="InterPro"/>
</dbReference>
<dbReference type="PANTHER" id="PTHR46103:SF1">
    <property type="entry name" value="RRNA METHYLTRANSFERASE 1, MITOCHONDRIAL"/>
    <property type="match status" value="1"/>
</dbReference>
<evidence type="ECO:0000256" key="9">
    <source>
        <dbReference type="ARBA" id="ARBA00034881"/>
    </source>
</evidence>
<organism evidence="11 12">
    <name type="scientific">Lymnaea stagnalis</name>
    <name type="common">Great pond snail</name>
    <name type="synonym">Helix stagnalis</name>
    <dbReference type="NCBI Taxonomy" id="6523"/>
    <lineage>
        <taxon>Eukaryota</taxon>
        <taxon>Metazoa</taxon>
        <taxon>Spiralia</taxon>
        <taxon>Lophotrochozoa</taxon>
        <taxon>Mollusca</taxon>
        <taxon>Gastropoda</taxon>
        <taxon>Heterobranchia</taxon>
        <taxon>Euthyneura</taxon>
        <taxon>Panpulmonata</taxon>
        <taxon>Hygrophila</taxon>
        <taxon>Lymnaeoidea</taxon>
        <taxon>Lymnaeidae</taxon>
        <taxon>Lymnaea</taxon>
    </lineage>
</organism>
<dbReference type="SUPFAM" id="SSF55315">
    <property type="entry name" value="L30e-like"/>
    <property type="match status" value="1"/>
</dbReference>
<dbReference type="SMART" id="SM00967">
    <property type="entry name" value="SpoU_sub_bind"/>
    <property type="match status" value="1"/>
</dbReference>
<dbReference type="InterPro" id="IPR013123">
    <property type="entry name" value="SpoU_subst-bd"/>
</dbReference>
<keyword evidence="5" id="KW-0808">Transferase</keyword>
<keyword evidence="3" id="KW-0698">rRNA processing</keyword>
<comment type="subcellular location">
    <subcellularLocation>
        <location evidence="1">Mitochondrion</location>
    </subcellularLocation>
</comment>
<dbReference type="SUPFAM" id="SSF75217">
    <property type="entry name" value="alpha/beta knot"/>
    <property type="match status" value="1"/>
</dbReference>
<dbReference type="InterPro" id="IPR001537">
    <property type="entry name" value="SpoU_MeTrfase"/>
</dbReference>
<keyword evidence="6" id="KW-0949">S-adenosyl-L-methionine</keyword>
<dbReference type="InterPro" id="IPR047182">
    <property type="entry name" value="MRM1"/>
</dbReference>
<evidence type="ECO:0000256" key="2">
    <source>
        <dbReference type="ARBA" id="ARBA00007228"/>
    </source>
</evidence>
<reference evidence="11 12" key="1">
    <citation type="submission" date="2024-04" db="EMBL/GenBank/DDBJ databases">
        <authorList>
            <consortium name="Genoscope - CEA"/>
            <person name="William W."/>
        </authorList>
    </citation>
    <scope>NUCLEOTIDE SEQUENCE [LARGE SCALE GENOMIC DNA]</scope>
</reference>
<dbReference type="Proteomes" id="UP001497497">
    <property type="component" value="Unassembled WGS sequence"/>
</dbReference>
<dbReference type="InterPro" id="IPR029064">
    <property type="entry name" value="Ribosomal_eL30-like_sf"/>
</dbReference>
<accession>A0AAV2ICL8</accession>
<dbReference type="Pfam" id="PF00588">
    <property type="entry name" value="SpoU_methylase"/>
    <property type="match status" value="1"/>
</dbReference>
<name>A0AAV2ICL8_LYMST</name>
<evidence type="ECO:0000256" key="8">
    <source>
        <dbReference type="ARBA" id="ARBA00023128"/>
    </source>
</evidence>
<keyword evidence="12" id="KW-1185">Reference proteome</keyword>
<dbReference type="GO" id="GO:0016435">
    <property type="term" value="F:rRNA (guanine) methyltransferase activity"/>
    <property type="evidence" value="ECO:0007669"/>
    <property type="project" value="TreeGrafter"/>
</dbReference>
<comment type="similarity">
    <text evidence="2">Belongs to the class IV-like SAM-binding methyltransferase superfamily. RNA methyltransferase TrmH family.</text>
</comment>
<feature type="domain" description="RNA 2-O ribose methyltransferase substrate binding" evidence="10">
    <location>
        <begin position="58"/>
        <end position="139"/>
    </location>
</feature>
<comment type="caution">
    <text evidence="11">The sequence shown here is derived from an EMBL/GenBank/DDBJ whole genome shotgun (WGS) entry which is preliminary data.</text>
</comment>
<evidence type="ECO:0000256" key="5">
    <source>
        <dbReference type="ARBA" id="ARBA00022679"/>
    </source>
</evidence>
<dbReference type="Gene3D" id="3.30.1330.30">
    <property type="match status" value="1"/>
</dbReference>
<dbReference type="InterPro" id="IPR047261">
    <property type="entry name" value="MRM1_MeTrfase_dom"/>
</dbReference>
<evidence type="ECO:0000259" key="10">
    <source>
        <dbReference type="SMART" id="SM00967"/>
    </source>
</evidence>
<dbReference type="NCBIfam" id="TIGR00186">
    <property type="entry name" value="rRNA_methyl_3"/>
    <property type="match status" value="1"/>
</dbReference>
<keyword evidence="4" id="KW-0489">Methyltransferase</keyword>
<dbReference type="GO" id="GO:0005739">
    <property type="term" value="C:mitochondrion"/>
    <property type="evidence" value="ECO:0007669"/>
    <property type="project" value="UniProtKB-SubCell"/>
</dbReference>
<dbReference type="Pfam" id="PF08032">
    <property type="entry name" value="SpoU_sub_bind"/>
    <property type="match status" value="1"/>
</dbReference>
<dbReference type="AlphaFoldDB" id="A0AAV2ICL8"/>
<sequence>MGGLSKKFIASASIIKPLRQSACYTSSVTSPGYNYGLSGKGKSKSKVVSNFPVVKGEVLFGLHPVSMALKSHRRDVVHNVFIDKKFHAEDNDSPVGKVLQLASKHHHTIKAVSREVLDQLSGNRPHQGVCMDVDSLRIPEWCEQDLPKTSTNFPFWLLMQNIMDPMNFGAILRTAYYLGLDKIIVPANNSCRPSPVVSKASAGAMEVVDLVHLAPNTTESKLCSWWKDQGGEVVGTGVSDDSKCIQLNTFKMTRPTLLILGNEGSGISKELEEICDTMIRIPGQVYPSTTQIDSLNVSVAAGILMHWMKALR</sequence>
<proteinExistence type="inferred from homology"/>
<dbReference type="InterPro" id="IPR004441">
    <property type="entry name" value="rRNA_MeTrfase_TrmH"/>
</dbReference>
<dbReference type="Gene3D" id="3.40.1280.10">
    <property type="match status" value="1"/>
</dbReference>
<keyword evidence="7" id="KW-0809">Transit peptide</keyword>